<dbReference type="PANTHER" id="PTHR43162">
    <property type="match status" value="1"/>
</dbReference>
<organism evidence="2 3">
    <name type="scientific">Labilithrix luteola</name>
    <dbReference type="NCBI Taxonomy" id="1391654"/>
    <lineage>
        <taxon>Bacteria</taxon>
        <taxon>Pseudomonadati</taxon>
        <taxon>Myxococcota</taxon>
        <taxon>Polyangia</taxon>
        <taxon>Polyangiales</taxon>
        <taxon>Labilitrichaceae</taxon>
        <taxon>Labilithrix</taxon>
    </lineage>
</organism>
<dbReference type="InterPro" id="IPR051604">
    <property type="entry name" value="Ergot_Alk_Oxidoreductase"/>
</dbReference>
<keyword evidence="3" id="KW-1185">Reference proteome</keyword>
<dbReference type="Gene3D" id="3.90.25.10">
    <property type="entry name" value="UDP-galactose 4-epimerase, domain 1"/>
    <property type="match status" value="1"/>
</dbReference>
<protein>
    <submittedName>
        <fullName evidence="2">Oxidoreductase</fullName>
    </submittedName>
</protein>
<dbReference type="KEGG" id="llu:AKJ09_01790"/>
<dbReference type="EMBL" id="CP012333">
    <property type="protein sequence ID" value="AKU95126.1"/>
    <property type="molecule type" value="Genomic_DNA"/>
</dbReference>
<gene>
    <name evidence="2" type="ORF">AKJ09_01790</name>
</gene>
<evidence type="ECO:0000313" key="2">
    <source>
        <dbReference type="EMBL" id="AKU95126.1"/>
    </source>
</evidence>
<dbReference type="InterPro" id="IPR036291">
    <property type="entry name" value="NAD(P)-bd_dom_sf"/>
</dbReference>
<dbReference type="STRING" id="1391654.AKJ09_01790"/>
<dbReference type="RefSeq" id="WP_146646622.1">
    <property type="nucleotide sequence ID" value="NZ_CP012333.1"/>
</dbReference>
<dbReference type="SUPFAM" id="SSF51735">
    <property type="entry name" value="NAD(P)-binding Rossmann-fold domains"/>
    <property type="match status" value="1"/>
</dbReference>
<proteinExistence type="predicted"/>
<dbReference type="AlphaFoldDB" id="A0A0K1PNY3"/>
<feature type="domain" description="NAD(P)-binding" evidence="1">
    <location>
        <begin position="17"/>
        <end position="197"/>
    </location>
</feature>
<evidence type="ECO:0000313" key="3">
    <source>
        <dbReference type="Proteomes" id="UP000064967"/>
    </source>
</evidence>
<dbReference type="PATRIC" id="fig|1391654.3.peg.1808"/>
<reference evidence="2 3" key="1">
    <citation type="submission" date="2015-08" db="EMBL/GenBank/DDBJ databases">
        <authorList>
            <person name="Babu N.S."/>
            <person name="Beckwith C.J."/>
            <person name="Beseler K.G."/>
            <person name="Brison A."/>
            <person name="Carone J.V."/>
            <person name="Caskin T.P."/>
            <person name="Diamond M."/>
            <person name="Durham M.E."/>
            <person name="Foxe J.M."/>
            <person name="Go M."/>
            <person name="Henderson B.A."/>
            <person name="Jones I.B."/>
            <person name="McGettigan J.A."/>
            <person name="Micheletti S.J."/>
            <person name="Nasrallah M.E."/>
            <person name="Ortiz D."/>
            <person name="Piller C.R."/>
            <person name="Privatt S.R."/>
            <person name="Schneider S.L."/>
            <person name="Sharp S."/>
            <person name="Smith T.C."/>
            <person name="Stanton J.D."/>
            <person name="Ullery H.E."/>
            <person name="Wilson R.J."/>
            <person name="Serrano M.G."/>
            <person name="Buck G."/>
            <person name="Lee V."/>
            <person name="Wang Y."/>
            <person name="Carvalho R."/>
            <person name="Voegtly L."/>
            <person name="Shi R."/>
            <person name="Duckworth R."/>
            <person name="Johnson A."/>
            <person name="Loviza R."/>
            <person name="Walstead R."/>
            <person name="Shah Z."/>
            <person name="Kiflezghi M."/>
            <person name="Wade K."/>
            <person name="Ball S.L."/>
            <person name="Bradley K.W."/>
            <person name="Asai D.J."/>
            <person name="Bowman C.A."/>
            <person name="Russell D.A."/>
            <person name="Pope W.H."/>
            <person name="Jacobs-Sera D."/>
            <person name="Hendrix R.W."/>
            <person name="Hatfull G.F."/>
        </authorList>
    </citation>
    <scope>NUCLEOTIDE SEQUENCE [LARGE SCALE GENOMIC DNA]</scope>
    <source>
        <strain evidence="2 3">DSM 27648</strain>
    </source>
</reference>
<dbReference type="PANTHER" id="PTHR43162:SF1">
    <property type="entry name" value="PRESTALK A DIFFERENTIATION PROTEIN A"/>
    <property type="match status" value="1"/>
</dbReference>
<evidence type="ECO:0000259" key="1">
    <source>
        <dbReference type="Pfam" id="PF13460"/>
    </source>
</evidence>
<dbReference type="OrthoDB" id="267890at2"/>
<dbReference type="Pfam" id="PF13460">
    <property type="entry name" value="NAD_binding_10"/>
    <property type="match status" value="1"/>
</dbReference>
<dbReference type="Gene3D" id="3.40.50.720">
    <property type="entry name" value="NAD(P)-binding Rossmann-like Domain"/>
    <property type="match status" value="1"/>
</dbReference>
<dbReference type="Proteomes" id="UP000064967">
    <property type="component" value="Chromosome"/>
</dbReference>
<name>A0A0K1PNY3_9BACT</name>
<accession>A0A0K1PNY3</accession>
<sequence length="298" mass="32793">MTITDRHAHARKILVTGATGHVGRHVVSELRDAGAHVRALVRNPDRANIADGVELVRGDLSVPESLEAGLEGVDAVFLVWPFLTVEAAPAVLETIAKHTRRLVYLSAASVSDEREERDRPQDDAKRPPLFHTDMERLIAASGLEWTFLRPTGFATNTLGWAPMIRAESVVRWPFGKATRSLIHERDIAAVAARALTSDGHVGQRYVLTGPRALTQIEQAQVIGEAIGRSVRYEDLFPDEARRVLLAAWGNPDFVEAAIEGWGQMVSQPEAVTSTVEQITGIPARTFHEWAVEHAADFR</sequence>
<dbReference type="InterPro" id="IPR016040">
    <property type="entry name" value="NAD(P)-bd_dom"/>
</dbReference>